<evidence type="ECO:0000256" key="4">
    <source>
        <dbReference type="ARBA" id="ARBA00022679"/>
    </source>
</evidence>
<feature type="transmembrane region" description="Helical" evidence="9">
    <location>
        <begin position="51"/>
        <end position="69"/>
    </location>
</feature>
<evidence type="ECO:0000259" key="11">
    <source>
        <dbReference type="Pfam" id="PF24878"/>
    </source>
</evidence>
<gene>
    <name evidence="12" type="ORF">JJE72_10190</name>
</gene>
<accession>A0ABS1K2M9</accession>
<evidence type="ECO:0000256" key="5">
    <source>
        <dbReference type="ARBA" id="ARBA00022692"/>
    </source>
</evidence>
<dbReference type="InterPro" id="IPR056785">
    <property type="entry name" value="YkcA/B-like_C"/>
</dbReference>
<evidence type="ECO:0000256" key="1">
    <source>
        <dbReference type="ARBA" id="ARBA00004651"/>
    </source>
</evidence>
<feature type="transmembrane region" description="Helical" evidence="9">
    <location>
        <begin position="423"/>
        <end position="443"/>
    </location>
</feature>
<evidence type="ECO:0000259" key="10">
    <source>
        <dbReference type="Pfam" id="PF13231"/>
    </source>
</evidence>
<keyword evidence="2" id="KW-1003">Cell membrane</keyword>
<feature type="region of interest" description="Disordered" evidence="8">
    <location>
        <begin position="1"/>
        <end position="36"/>
    </location>
</feature>
<sequence>MAGTLGFESPGIRPGAADLPTAGDRPAARGTASAERPRTLRTAWGAARRRAELAVVLAAVAALYLWNLAANGWANAFYAAAAQAGSQNWEAFFFGSSDAANSITVDKPPASLWIVDLAVRVFGLNSWSILVPEVLMGVGTAWILYLAVRRAVLAATGSGPAAHRAGLLAAVVLALTPVAALMFRFNNPDALLVLLMTAAGYATVRAIQDAKVRWLVGAGVLLGLGFLTKQLQVLLVVPGFALAYLWAAPFQLGRRLLHLLAALGAMLAAAGWWIAAVELTPASARPFIGGSQTNSILELTFGYNGFGRLDGNEVGSVGGGNGWGQPGLLRLFSDSFGGQIAWLVPSALILGAAVLWAGRRAPRTDAVRASVIAWGGWVLATGLTFSLASGIIHEYYSVALAPGIAAVVGLGAGILWQRRRAGLEGVALAAAVLAAGLMGALLVGRAAGFLPWMPPVLAVAGILAALGVLALAFRERLTARWAWAQRTTAAFALVAALAGPLAFTVQTVSTAHSGAIVTAGPSSGFGFGGRGIGGQRQFVQSRLGQGTSGPAGGGFGQPGGQAGFGGAPGRGGAGGLLGAATPSAALVSALGTDASAYTWAAAVIGSNNAAGYQLASQLPVMAVGGFNGTDPSPTLAQFQELVAQHRIHWFIAANLMQGSSGSDVPRQIAAWVEANYTAQTIGGATVYELG</sequence>
<keyword evidence="13" id="KW-1185">Reference proteome</keyword>
<dbReference type="PANTHER" id="PTHR33908:SF3">
    <property type="entry name" value="UNDECAPRENYL PHOSPHATE-ALPHA-4-AMINO-4-DEOXY-L-ARABINOSE ARABINOSYL TRANSFERASE"/>
    <property type="match status" value="1"/>
</dbReference>
<dbReference type="RefSeq" id="WP_189692423.1">
    <property type="nucleotide sequence ID" value="NZ_BNCM01000002.1"/>
</dbReference>
<feature type="transmembrane region" description="Helical" evidence="9">
    <location>
        <begin position="340"/>
        <end position="359"/>
    </location>
</feature>
<evidence type="ECO:0000256" key="3">
    <source>
        <dbReference type="ARBA" id="ARBA00022676"/>
    </source>
</evidence>
<dbReference type="PANTHER" id="PTHR33908">
    <property type="entry name" value="MANNOSYLTRANSFERASE YKCB-RELATED"/>
    <property type="match status" value="1"/>
</dbReference>
<dbReference type="EMBL" id="JAERRC010000024">
    <property type="protein sequence ID" value="MBL0705875.1"/>
    <property type="molecule type" value="Genomic_DNA"/>
</dbReference>
<evidence type="ECO:0000256" key="7">
    <source>
        <dbReference type="ARBA" id="ARBA00023136"/>
    </source>
</evidence>
<dbReference type="Pfam" id="PF13231">
    <property type="entry name" value="PMT_2"/>
    <property type="match status" value="1"/>
</dbReference>
<evidence type="ECO:0000313" key="12">
    <source>
        <dbReference type="EMBL" id="MBL0705875.1"/>
    </source>
</evidence>
<evidence type="ECO:0000256" key="8">
    <source>
        <dbReference type="SAM" id="MobiDB-lite"/>
    </source>
</evidence>
<evidence type="ECO:0000256" key="9">
    <source>
        <dbReference type="SAM" id="Phobius"/>
    </source>
</evidence>
<comment type="subcellular location">
    <subcellularLocation>
        <location evidence="1">Cell membrane</location>
        <topology evidence="1">Multi-pass membrane protein</topology>
    </subcellularLocation>
</comment>
<keyword evidence="5 9" id="KW-0812">Transmembrane</keyword>
<keyword evidence="4" id="KW-0808">Transferase</keyword>
<keyword evidence="3" id="KW-0328">Glycosyltransferase</keyword>
<reference evidence="12 13" key="1">
    <citation type="submission" date="2021-01" db="EMBL/GenBank/DDBJ databases">
        <title>Genome public.</title>
        <authorList>
            <person name="Liu C."/>
            <person name="Sun Q."/>
        </authorList>
    </citation>
    <scope>NUCLEOTIDE SEQUENCE [LARGE SCALE GENOMIC DNA]</scope>
    <source>
        <strain evidence="12 13">JC656</strain>
    </source>
</reference>
<evidence type="ECO:0000256" key="6">
    <source>
        <dbReference type="ARBA" id="ARBA00022989"/>
    </source>
</evidence>
<evidence type="ECO:0000313" key="13">
    <source>
        <dbReference type="Proteomes" id="UP000639051"/>
    </source>
</evidence>
<protein>
    <submittedName>
        <fullName evidence="12">Glycosyltransferase family 39 protein</fullName>
    </submittedName>
</protein>
<dbReference type="Proteomes" id="UP000639051">
    <property type="component" value="Unassembled WGS sequence"/>
</dbReference>
<feature type="domain" description="Glycosyltransferase RgtA/B/C/D-like" evidence="10">
    <location>
        <begin position="106"/>
        <end position="272"/>
    </location>
</feature>
<evidence type="ECO:0000256" key="2">
    <source>
        <dbReference type="ARBA" id="ARBA00022475"/>
    </source>
</evidence>
<feature type="transmembrane region" description="Helical" evidence="9">
    <location>
        <begin position="398"/>
        <end position="416"/>
    </location>
</feature>
<feature type="transmembrane region" description="Helical" evidence="9">
    <location>
        <begin position="167"/>
        <end position="185"/>
    </location>
</feature>
<comment type="caution">
    <text evidence="12">The sequence shown here is derived from an EMBL/GenBank/DDBJ whole genome shotgun (WGS) entry which is preliminary data.</text>
</comment>
<feature type="transmembrane region" description="Helical" evidence="9">
    <location>
        <begin position="256"/>
        <end position="275"/>
    </location>
</feature>
<feature type="transmembrane region" description="Helical" evidence="9">
    <location>
        <begin position="483"/>
        <end position="503"/>
    </location>
</feature>
<keyword evidence="7 9" id="KW-0472">Membrane</keyword>
<feature type="transmembrane region" description="Helical" evidence="9">
    <location>
        <begin position="371"/>
        <end position="392"/>
    </location>
</feature>
<feature type="domain" description="Putative mannosyltransferase YkcA/B-like C-terminal" evidence="11">
    <location>
        <begin position="586"/>
        <end position="675"/>
    </location>
</feature>
<keyword evidence="6 9" id="KW-1133">Transmembrane helix</keyword>
<proteinExistence type="predicted"/>
<dbReference type="Pfam" id="PF24878">
    <property type="entry name" value="YkcB_C"/>
    <property type="match status" value="1"/>
</dbReference>
<dbReference type="InterPro" id="IPR050297">
    <property type="entry name" value="LipidA_mod_glycosyltrf_83"/>
</dbReference>
<feature type="transmembrane region" description="Helical" evidence="9">
    <location>
        <begin position="231"/>
        <end position="249"/>
    </location>
</feature>
<feature type="transmembrane region" description="Helical" evidence="9">
    <location>
        <begin position="449"/>
        <end position="471"/>
    </location>
</feature>
<dbReference type="InterPro" id="IPR038731">
    <property type="entry name" value="RgtA/B/C-like"/>
</dbReference>
<feature type="transmembrane region" description="Helical" evidence="9">
    <location>
        <begin position="127"/>
        <end position="147"/>
    </location>
</feature>
<organism evidence="12 13">
    <name type="scientific">Sinomonas cellulolyticus</name>
    <dbReference type="NCBI Taxonomy" id="2801916"/>
    <lineage>
        <taxon>Bacteria</taxon>
        <taxon>Bacillati</taxon>
        <taxon>Actinomycetota</taxon>
        <taxon>Actinomycetes</taxon>
        <taxon>Micrococcales</taxon>
        <taxon>Micrococcaceae</taxon>
        <taxon>Sinomonas</taxon>
    </lineage>
</organism>
<name>A0ABS1K2M9_9MICC</name>